<evidence type="ECO:0000313" key="2">
    <source>
        <dbReference type="Proteomes" id="UP000438429"/>
    </source>
</evidence>
<dbReference type="AlphaFoldDB" id="A0A6A4TA00"/>
<dbReference type="Proteomes" id="UP000438429">
    <property type="component" value="Unassembled WGS sequence"/>
</dbReference>
<accession>A0A6A4TA00</accession>
<proteinExistence type="predicted"/>
<sequence>MRYDDAADKKTPKNLTPWSEECAVTSRGPSGEKFERLCLLLECWKSSSPGGVFRLRVAVRSDLLGGVGSTSDKDEKGEVLQYLGVCQLLVLVA</sequence>
<evidence type="ECO:0000313" key="1">
    <source>
        <dbReference type="EMBL" id="KAF0038992.1"/>
    </source>
</evidence>
<reference evidence="1 2" key="1">
    <citation type="submission" date="2019-06" db="EMBL/GenBank/DDBJ databases">
        <title>Draft genomes of female and male turbot (Scophthalmus maximus).</title>
        <authorList>
            <person name="Xu H."/>
            <person name="Xu X.-W."/>
            <person name="Shao C."/>
            <person name="Chen S."/>
        </authorList>
    </citation>
    <scope>NUCLEOTIDE SEQUENCE [LARGE SCALE GENOMIC DNA]</scope>
    <source>
        <strain evidence="1">Ysfricsl-2016a</strain>
        <tissue evidence="1">Blood</tissue>
    </source>
</reference>
<name>A0A6A4TA00_SCOMX</name>
<protein>
    <submittedName>
        <fullName evidence="1">Uncharacterized protein</fullName>
    </submittedName>
</protein>
<gene>
    <name evidence="1" type="ORF">F2P81_009476</name>
</gene>
<dbReference type="EMBL" id="VEVO01000008">
    <property type="protein sequence ID" value="KAF0038992.1"/>
    <property type="molecule type" value="Genomic_DNA"/>
</dbReference>
<comment type="caution">
    <text evidence="1">The sequence shown here is derived from an EMBL/GenBank/DDBJ whole genome shotgun (WGS) entry which is preliminary data.</text>
</comment>
<organism evidence="1 2">
    <name type="scientific">Scophthalmus maximus</name>
    <name type="common">Turbot</name>
    <name type="synonym">Psetta maxima</name>
    <dbReference type="NCBI Taxonomy" id="52904"/>
    <lineage>
        <taxon>Eukaryota</taxon>
        <taxon>Metazoa</taxon>
        <taxon>Chordata</taxon>
        <taxon>Craniata</taxon>
        <taxon>Vertebrata</taxon>
        <taxon>Euteleostomi</taxon>
        <taxon>Actinopterygii</taxon>
        <taxon>Neopterygii</taxon>
        <taxon>Teleostei</taxon>
        <taxon>Neoteleostei</taxon>
        <taxon>Acanthomorphata</taxon>
        <taxon>Carangaria</taxon>
        <taxon>Pleuronectiformes</taxon>
        <taxon>Pleuronectoidei</taxon>
        <taxon>Scophthalmidae</taxon>
        <taxon>Scophthalmus</taxon>
    </lineage>
</organism>